<proteinExistence type="predicted"/>
<gene>
    <name evidence="1" type="ORF">LARSCL_LOCUS11030</name>
</gene>
<dbReference type="EMBL" id="CAXIEN010000133">
    <property type="protein sequence ID" value="CAL1280536.1"/>
    <property type="molecule type" value="Genomic_DNA"/>
</dbReference>
<evidence type="ECO:0000313" key="2">
    <source>
        <dbReference type="Proteomes" id="UP001497382"/>
    </source>
</evidence>
<reference evidence="1 2" key="1">
    <citation type="submission" date="2024-04" db="EMBL/GenBank/DDBJ databases">
        <authorList>
            <person name="Rising A."/>
            <person name="Reimegard J."/>
            <person name="Sonavane S."/>
            <person name="Akerstrom W."/>
            <person name="Nylinder S."/>
            <person name="Hedman E."/>
            <person name="Kallberg Y."/>
        </authorList>
    </citation>
    <scope>NUCLEOTIDE SEQUENCE [LARGE SCALE GENOMIC DNA]</scope>
</reference>
<feature type="non-terminal residue" evidence="1">
    <location>
        <position position="1"/>
    </location>
</feature>
<protein>
    <submittedName>
        <fullName evidence="1">Uncharacterized protein</fullName>
    </submittedName>
</protein>
<comment type="caution">
    <text evidence="1">The sequence shown here is derived from an EMBL/GenBank/DDBJ whole genome shotgun (WGS) entry which is preliminary data.</text>
</comment>
<keyword evidence="2" id="KW-1185">Reference proteome</keyword>
<evidence type="ECO:0000313" key="1">
    <source>
        <dbReference type="EMBL" id="CAL1280536.1"/>
    </source>
</evidence>
<sequence>SDEIIFKILSPRKKVKSKLDEWCRLFLIQFMNVQTGVGIKQAGLY</sequence>
<dbReference type="AlphaFoldDB" id="A0AAV2AA95"/>
<name>A0AAV2AA95_9ARAC</name>
<organism evidence="1 2">
    <name type="scientific">Larinioides sclopetarius</name>
    <dbReference type="NCBI Taxonomy" id="280406"/>
    <lineage>
        <taxon>Eukaryota</taxon>
        <taxon>Metazoa</taxon>
        <taxon>Ecdysozoa</taxon>
        <taxon>Arthropoda</taxon>
        <taxon>Chelicerata</taxon>
        <taxon>Arachnida</taxon>
        <taxon>Araneae</taxon>
        <taxon>Araneomorphae</taxon>
        <taxon>Entelegynae</taxon>
        <taxon>Araneoidea</taxon>
        <taxon>Araneidae</taxon>
        <taxon>Larinioides</taxon>
    </lineage>
</organism>
<dbReference type="Proteomes" id="UP001497382">
    <property type="component" value="Unassembled WGS sequence"/>
</dbReference>
<accession>A0AAV2AA95</accession>